<reference evidence="3" key="1">
    <citation type="journal article" date="2013" name="Nature">
        <title>Draft genome of the wheat A-genome progenitor Triticum urartu.</title>
        <authorList>
            <person name="Ling H.Q."/>
            <person name="Zhao S."/>
            <person name="Liu D."/>
            <person name="Wang J."/>
            <person name="Sun H."/>
            <person name="Zhang C."/>
            <person name="Fan H."/>
            <person name="Li D."/>
            <person name="Dong L."/>
            <person name="Tao Y."/>
            <person name="Gao C."/>
            <person name="Wu H."/>
            <person name="Li Y."/>
            <person name="Cui Y."/>
            <person name="Guo X."/>
            <person name="Zheng S."/>
            <person name="Wang B."/>
            <person name="Yu K."/>
            <person name="Liang Q."/>
            <person name="Yang W."/>
            <person name="Lou X."/>
            <person name="Chen J."/>
            <person name="Feng M."/>
            <person name="Jian J."/>
            <person name="Zhang X."/>
            <person name="Luo G."/>
            <person name="Jiang Y."/>
            <person name="Liu J."/>
            <person name="Wang Z."/>
            <person name="Sha Y."/>
            <person name="Zhang B."/>
            <person name="Wu H."/>
            <person name="Tang D."/>
            <person name="Shen Q."/>
            <person name="Xue P."/>
            <person name="Zou S."/>
            <person name="Wang X."/>
            <person name="Liu X."/>
            <person name="Wang F."/>
            <person name="Yang Y."/>
            <person name="An X."/>
            <person name="Dong Z."/>
            <person name="Zhang K."/>
            <person name="Zhang X."/>
            <person name="Luo M.C."/>
            <person name="Dvorak J."/>
            <person name="Tong Y."/>
            <person name="Wang J."/>
            <person name="Yang H."/>
            <person name="Li Z."/>
            <person name="Wang D."/>
            <person name="Zhang A."/>
            <person name="Wang J."/>
        </authorList>
    </citation>
    <scope>NUCLEOTIDE SEQUENCE</scope>
    <source>
        <strain evidence="3">cv. G1812</strain>
    </source>
</reference>
<keyword evidence="3" id="KW-1185">Reference proteome</keyword>
<feature type="signal peptide" evidence="1">
    <location>
        <begin position="1"/>
        <end position="27"/>
    </location>
</feature>
<evidence type="ECO:0000256" key="1">
    <source>
        <dbReference type="SAM" id="SignalP"/>
    </source>
</evidence>
<feature type="chain" id="PRO_5035864041" evidence="1">
    <location>
        <begin position="28"/>
        <end position="73"/>
    </location>
</feature>
<accession>A0A8R7P8T0</accession>
<keyword evidence="1" id="KW-0732">Signal</keyword>
<reference evidence="2" key="2">
    <citation type="submission" date="2018-03" db="EMBL/GenBank/DDBJ databases">
        <title>The Triticum urartu genome reveals the dynamic nature of wheat genome evolution.</title>
        <authorList>
            <person name="Ling H."/>
            <person name="Ma B."/>
            <person name="Shi X."/>
            <person name="Liu H."/>
            <person name="Dong L."/>
            <person name="Sun H."/>
            <person name="Cao Y."/>
            <person name="Gao Q."/>
            <person name="Zheng S."/>
            <person name="Li Y."/>
            <person name="Yu Y."/>
            <person name="Du H."/>
            <person name="Qi M."/>
            <person name="Li Y."/>
            <person name="Yu H."/>
            <person name="Cui Y."/>
            <person name="Wang N."/>
            <person name="Chen C."/>
            <person name="Wu H."/>
            <person name="Zhao Y."/>
            <person name="Zhang J."/>
            <person name="Li Y."/>
            <person name="Zhou W."/>
            <person name="Zhang B."/>
            <person name="Hu W."/>
            <person name="Eijk M."/>
            <person name="Tang J."/>
            <person name="Witsenboer H."/>
            <person name="Zhao S."/>
            <person name="Li Z."/>
            <person name="Zhang A."/>
            <person name="Wang D."/>
            <person name="Liang C."/>
        </authorList>
    </citation>
    <scope>NUCLEOTIDE SEQUENCE [LARGE SCALE GENOMIC DNA]</scope>
    <source>
        <strain evidence="2">cv. G1812</strain>
    </source>
</reference>
<dbReference type="Gramene" id="TuG1812G0200000121.01.T01">
    <property type="protein sequence ID" value="TuG1812G0200000121.01.T01"/>
    <property type="gene ID" value="TuG1812G0200000121.01"/>
</dbReference>
<evidence type="ECO:0000313" key="2">
    <source>
        <dbReference type="EnsemblPlants" id="TuG1812G0200000121.01.T01"/>
    </source>
</evidence>
<proteinExistence type="predicted"/>
<dbReference type="EnsemblPlants" id="TuG1812G0200000121.01.T01">
    <property type="protein sequence ID" value="TuG1812G0200000121.01.T01"/>
    <property type="gene ID" value="TuG1812G0200000121.01"/>
</dbReference>
<dbReference type="Proteomes" id="UP000015106">
    <property type="component" value="Chromosome 2"/>
</dbReference>
<reference evidence="2" key="3">
    <citation type="submission" date="2022-06" db="UniProtKB">
        <authorList>
            <consortium name="EnsemblPlants"/>
        </authorList>
    </citation>
    <scope>IDENTIFICATION</scope>
</reference>
<dbReference type="AlphaFoldDB" id="A0A8R7P8T0"/>
<name>A0A8R7P8T0_TRIUA</name>
<evidence type="ECO:0000313" key="3">
    <source>
        <dbReference type="Proteomes" id="UP000015106"/>
    </source>
</evidence>
<protein>
    <submittedName>
        <fullName evidence="2">Uncharacterized protein</fullName>
    </submittedName>
</protein>
<sequence>MAFLGSSRAAGRLMVLLQMALFVIVSALIMNSSLCLAAAGQDDIAGSGSRCIGQKCSGGTHCCRGVPLVGDRP</sequence>
<organism evidence="2 3">
    <name type="scientific">Triticum urartu</name>
    <name type="common">Red wild einkorn</name>
    <name type="synonym">Crithodium urartu</name>
    <dbReference type="NCBI Taxonomy" id="4572"/>
    <lineage>
        <taxon>Eukaryota</taxon>
        <taxon>Viridiplantae</taxon>
        <taxon>Streptophyta</taxon>
        <taxon>Embryophyta</taxon>
        <taxon>Tracheophyta</taxon>
        <taxon>Spermatophyta</taxon>
        <taxon>Magnoliopsida</taxon>
        <taxon>Liliopsida</taxon>
        <taxon>Poales</taxon>
        <taxon>Poaceae</taxon>
        <taxon>BOP clade</taxon>
        <taxon>Pooideae</taxon>
        <taxon>Triticodae</taxon>
        <taxon>Triticeae</taxon>
        <taxon>Triticinae</taxon>
        <taxon>Triticum</taxon>
    </lineage>
</organism>